<evidence type="ECO:0000313" key="4">
    <source>
        <dbReference type="EMBL" id="MFB9715270.1"/>
    </source>
</evidence>
<feature type="domain" description="Xylose isomerase-like TIM barrel" evidence="3">
    <location>
        <begin position="22"/>
        <end position="267"/>
    </location>
</feature>
<comment type="caution">
    <text evidence="4">The sequence shown here is derived from an EMBL/GenBank/DDBJ whole genome shotgun (WGS) entry which is preliminary data.</text>
</comment>
<sequence length="320" mass="35634">MAHPIGIHEKALPGGLSWKSTFELVRESGYDYYELSIDASDQCIARLQWSAAERRRVLQAASSRSVQIMTVALSAHRRFPWGSSDPETRSRADWLAKDAIELAYDLEASCVQIAGYFTRSEPAHKNARNYFLDGLARSLPLAEKRGVVLALENVDDSDITTVDEGLEVLGAVESESLKLYVDVGNLAGSEHDVTAQLKSALPVAFGVQLKDARPGEFRRVPYGEGTVPFSDVFREISKQSPDMPLSIEMWNDAGDSSMASDAYQWLLSQWSKSVHAELEQPERREPRFEAAQFIAGREGPAFARRDHLPVRRRNQGPQSP</sequence>
<dbReference type="InterPro" id="IPR013022">
    <property type="entry name" value="Xyl_isomerase-like_TIM-brl"/>
</dbReference>
<accession>A0ABV5USV1</accession>
<feature type="region of interest" description="Disordered" evidence="2">
    <location>
        <begin position="296"/>
        <end position="320"/>
    </location>
</feature>
<dbReference type="EMBL" id="JBHMBH010000029">
    <property type="protein sequence ID" value="MFB9715270.1"/>
    <property type="molecule type" value="Genomic_DNA"/>
</dbReference>
<dbReference type="Pfam" id="PF01261">
    <property type="entry name" value="AP_endonuc_2"/>
    <property type="match status" value="1"/>
</dbReference>
<dbReference type="PANTHER" id="PTHR12110">
    <property type="entry name" value="HYDROXYPYRUVATE ISOMERASE"/>
    <property type="match status" value="1"/>
</dbReference>
<dbReference type="GO" id="GO:0034015">
    <property type="term" value="F:L-ribulose-5-phosphate 3-epimerase activity"/>
    <property type="evidence" value="ECO:0007669"/>
    <property type="project" value="UniProtKB-EC"/>
</dbReference>
<name>A0ABV5USV1_9MICC</name>
<evidence type="ECO:0000256" key="1">
    <source>
        <dbReference type="ARBA" id="ARBA00023277"/>
    </source>
</evidence>
<dbReference type="Proteomes" id="UP001589536">
    <property type="component" value="Unassembled WGS sequence"/>
</dbReference>
<dbReference type="Gene3D" id="3.20.20.150">
    <property type="entry name" value="Divalent-metal-dependent TIM barrel enzymes"/>
    <property type="match status" value="1"/>
</dbReference>
<proteinExistence type="predicted"/>
<dbReference type="InterPro" id="IPR036237">
    <property type="entry name" value="Xyl_isomerase-like_sf"/>
</dbReference>
<organism evidence="4 5">
    <name type="scientific">Arthrobacter methylotrophus</name>
    <dbReference type="NCBI Taxonomy" id="121291"/>
    <lineage>
        <taxon>Bacteria</taxon>
        <taxon>Bacillati</taxon>
        <taxon>Actinomycetota</taxon>
        <taxon>Actinomycetes</taxon>
        <taxon>Micrococcales</taxon>
        <taxon>Micrococcaceae</taxon>
        <taxon>Arthrobacter</taxon>
    </lineage>
</organism>
<gene>
    <name evidence="4" type="ORF">ACFFPI_14215</name>
</gene>
<dbReference type="SUPFAM" id="SSF51658">
    <property type="entry name" value="Xylose isomerase-like"/>
    <property type="match status" value="1"/>
</dbReference>
<dbReference type="RefSeq" id="WP_345035279.1">
    <property type="nucleotide sequence ID" value="NZ_BAABED010000001.1"/>
</dbReference>
<dbReference type="EC" id="5.1.3.22" evidence="4"/>
<reference evidence="4 5" key="1">
    <citation type="submission" date="2024-09" db="EMBL/GenBank/DDBJ databases">
        <authorList>
            <person name="Sun Q."/>
            <person name="Mori K."/>
        </authorList>
    </citation>
    <scope>NUCLEOTIDE SEQUENCE [LARGE SCALE GENOMIC DNA]</scope>
    <source>
        <strain evidence="4 5">JCM 13519</strain>
    </source>
</reference>
<evidence type="ECO:0000256" key="2">
    <source>
        <dbReference type="SAM" id="MobiDB-lite"/>
    </source>
</evidence>
<keyword evidence="4" id="KW-0413">Isomerase</keyword>
<evidence type="ECO:0000259" key="3">
    <source>
        <dbReference type="Pfam" id="PF01261"/>
    </source>
</evidence>
<keyword evidence="5" id="KW-1185">Reference proteome</keyword>
<protein>
    <submittedName>
        <fullName evidence="4">L-ribulose-5-phosphate 3-epimerase</fullName>
        <ecNumber evidence="4">5.1.3.22</ecNumber>
    </submittedName>
</protein>
<keyword evidence="1" id="KW-0119">Carbohydrate metabolism</keyword>
<evidence type="ECO:0000313" key="5">
    <source>
        <dbReference type="Proteomes" id="UP001589536"/>
    </source>
</evidence>
<dbReference type="InterPro" id="IPR050312">
    <property type="entry name" value="IolE/XylAMocC-like"/>
</dbReference>
<dbReference type="NCBIfam" id="NF009689">
    <property type="entry name" value="PRK13210.1"/>
    <property type="match status" value="1"/>
</dbReference>